<dbReference type="SUPFAM" id="SSF50800">
    <property type="entry name" value="PK beta-barrel domain-like"/>
    <property type="match status" value="1"/>
</dbReference>
<feature type="domain" description="MOSC" evidence="1">
    <location>
        <begin position="28"/>
        <end position="163"/>
    </location>
</feature>
<dbReference type="PANTHER" id="PTHR30212:SF2">
    <property type="entry name" value="PROTEIN YIIM"/>
    <property type="match status" value="1"/>
</dbReference>
<gene>
    <name evidence="2" type="ORF">HME9304_02509</name>
</gene>
<reference evidence="2 3" key="1">
    <citation type="submission" date="2018-06" db="EMBL/GenBank/DDBJ databases">
        <title>Spongiibacterium sp. HME9304 Genome sequencing and assembly.</title>
        <authorList>
            <person name="Kang H."/>
            <person name="Kim H."/>
            <person name="Joh K."/>
        </authorList>
    </citation>
    <scope>NUCLEOTIDE SEQUENCE [LARGE SCALE GENOMIC DNA]</scope>
    <source>
        <strain evidence="2 3">HME9304</strain>
    </source>
</reference>
<evidence type="ECO:0000313" key="3">
    <source>
        <dbReference type="Proteomes" id="UP000248536"/>
    </source>
</evidence>
<evidence type="ECO:0000259" key="1">
    <source>
        <dbReference type="PROSITE" id="PS51340"/>
    </source>
</evidence>
<protein>
    <recommendedName>
        <fullName evidence="1">MOSC domain-containing protein</fullName>
    </recommendedName>
</protein>
<dbReference type="Pfam" id="PF03473">
    <property type="entry name" value="MOSC"/>
    <property type="match status" value="1"/>
</dbReference>
<sequence length="210" mass="24134">MKIVSTNIGRATPITWKGQETTTGIYKYPTKKPLLLEDETVKGDTISDRKHHGGIFKACYLFSADHYPYWKEKYPDLDWNWGMFGENLTVEGLDESQMQIGSIYRIGTSVVQISQPREPCYKLGIRFGTQNILEQFIDYGFPGTYVKVLDVGEAKIGDSMELIEKSSSPLTTQQFYNVLFSRNKDKNILKMAIENEALPAKKRERLKRFL</sequence>
<evidence type="ECO:0000313" key="2">
    <source>
        <dbReference type="EMBL" id="AWX45490.1"/>
    </source>
</evidence>
<dbReference type="GO" id="GO:0030151">
    <property type="term" value="F:molybdenum ion binding"/>
    <property type="evidence" value="ECO:0007669"/>
    <property type="project" value="InterPro"/>
</dbReference>
<proteinExistence type="predicted"/>
<organism evidence="2 3">
    <name type="scientific">Flagellimonas maritima</name>
    <dbReference type="NCBI Taxonomy" id="1383885"/>
    <lineage>
        <taxon>Bacteria</taxon>
        <taxon>Pseudomonadati</taxon>
        <taxon>Bacteroidota</taxon>
        <taxon>Flavobacteriia</taxon>
        <taxon>Flavobacteriales</taxon>
        <taxon>Flavobacteriaceae</taxon>
        <taxon>Flagellimonas</taxon>
    </lineage>
</organism>
<dbReference type="InterPro" id="IPR052353">
    <property type="entry name" value="Benzoxazolinone_Detox_Enz"/>
</dbReference>
<accession>A0A2Z4LUW2</accession>
<dbReference type="PROSITE" id="PS51340">
    <property type="entry name" value="MOSC"/>
    <property type="match status" value="1"/>
</dbReference>
<keyword evidence="3" id="KW-1185">Reference proteome</keyword>
<dbReference type="EMBL" id="CP030104">
    <property type="protein sequence ID" value="AWX45490.1"/>
    <property type="molecule type" value="Genomic_DNA"/>
</dbReference>
<dbReference type="InterPro" id="IPR011037">
    <property type="entry name" value="Pyrv_Knase-like_insert_dom_sf"/>
</dbReference>
<dbReference type="GO" id="GO:0003824">
    <property type="term" value="F:catalytic activity"/>
    <property type="evidence" value="ECO:0007669"/>
    <property type="project" value="InterPro"/>
</dbReference>
<dbReference type="KEGG" id="spon:HME9304_02509"/>
<dbReference type="Proteomes" id="UP000248536">
    <property type="component" value="Chromosome"/>
</dbReference>
<dbReference type="Gene3D" id="2.40.33.20">
    <property type="entry name" value="PK beta-barrel domain-like"/>
    <property type="match status" value="1"/>
</dbReference>
<dbReference type="InterPro" id="IPR005302">
    <property type="entry name" value="MoCF_Sase_C"/>
</dbReference>
<dbReference type="GO" id="GO:0030170">
    <property type="term" value="F:pyridoxal phosphate binding"/>
    <property type="evidence" value="ECO:0007669"/>
    <property type="project" value="InterPro"/>
</dbReference>
<name>A0A2Z4LUW2_9FLAO</name>
<dbReference type="PANTHER" id="PTHR30212">
    <property type="entry name" value="PROTEIN YIIM"/>
    <property type="match status" value="1"/>
</dbReference>
<dbReference type="AlphaFoldDB" id="A0A2Z4LUW2"/>
<dbReference type="RefSeq" id="WP_112378877.1">
    <property type="nucleotide sequence ID" value="NZ_CP030104.1"/>
</dbReference>
<dbReference type="OrthoDB" id="9786134at2"/>